<protein>
    <submittedName>
        <fullName evidence="1">Uncharacterized protein</fullName>
    </submittedName>
</protein>
<reference evidence="2" key="2">
    <citation type="submission" date="2015-01" db="EMBL/GenBank/DDBJ databases">
        <title>Evolutionary Origins and Diversification of the Mycorrhizal Mutualists.</title>
        <authorList>
            <consortium name="DOE Joint Genome Institute"/>
            <consortium name="Mycorrhizal Genomics Consortium"/>
            <person name="Kohler A."/>
            <person name="Kuo A."/>
            <person name="Nagy L.G."/>
            <person name="Floudas D."/>
            <person name="Copeland A."/>
            <person name="Barry K.W."/>
            <person name="Cichocki N."/>
            <person name="Veneault-Fourrey C."/>
            <person name="LaButti K."/>
            <person name="Lindquist E.A."/>
            <person name="Lipzen A."/>
            <person name="Lundell T."/>
            <person name="Morin E."/>
            <person name="Murat C."/>
            <person name="Riley R."/>
            <person name="Ohm R."/>
            <person name="Sun H."/>
            <person name="Tunlid A."/>
            <person name="Henrissat B."/>
            <person name="Grigoriev I.V."/>
            <person name="Hibbett D.S."/>
            <person name="Martin F."/>
        </authorList>
    </citation>
    <scope>NUCLEOTIDE SEQUENCE [LARGE SCALE GENOMIC DNA]</scope>
    <source>
        <strain evidence="2">MUT 4182</strain>
    </source>
</reference>
<dbReference type="Proteomes" id="UP000054248">
    <property type="component" value="Unassembled WGS sequence"/>
</dbReference>
<proteinExistence type="predicted"/>
<accession>A0A0C3LGT3</accession>
<feature type="non-terminal residue" evidence="1">
    <location>
        <position position="73"/>
    </location>
</feature>
<sequence length="73" mass="7989">MVEIIGIQKGIEMVAEFIRATGTFAKSGWETWPRTLKAIPAITVGALPSKACPPSPLIAPLCKRITYYSIDLR</sequence>
<dbReference type="AlphaFoldDB" id="A0A0C3LGT3"/>
<name>A0A0C3LGT3_9AGAM</name>
<evidence type="ECO:0000313" key="2">
    <source>
        <dbReference type="Proteomes" id="UP000054248"/>
    </source>
</evidence>
<dbReference type="HOGENOM" id="CLU_2711840_0_0_1"/>
<evidence type="ECO:0000313" key="1">
    <source>
        <dbReference type="EMBL" id="KIO33183.1"/>
    </source>
</evidence>
<keyword evidence="2" id="KW-1185">Reference proteome</keyword>
<dbReference type="EMBL" id="KN822950">
    <property type="protein sequence ID" value="KIO33183.1"/>
    <property type="molecule type" value="Genomic_DNA"/>
</dbReference>
<gene>
    <name evidence="1" type="ORF">M407DRAFT_241175</name>
</gene>
<reference evidence="1 2" key="1">
    <citation type="submission" date="2014-04" db="EMBL/GenBank/DDBJ databases">
        <authorList>
            <consortium name="DOE Joint Genome Institute"/>
            <person name="Kuo A."/>
            <person name="Girlanda M."/>
            <person name="Perotto S."/>
            <person name="Kohler A."/>
            <person name="Nagy L.G."/>
            <person name="Floudas D."/>
            <person name="Copeland A."/>
            <person name="Barry K.W."/>
            <person name="Cichocki N."/>
            <person name="Veneault-Fourrey C."/>
            <person name="LaButti K."/>
            <person name="Lindquist E.A."/>
            <person name="Lipzen A."/>
            <person name="Lundell T."/>
            <person name="Morin E."/>
            <person name="Murat C."/>
            <person name="Sun H."/>
            <person name="Tunlid A."/>
            <person name="Henrissat B."/>
            <person name="Grigoriev I.V."/>
            <person name="Hibbett D.S."/>
            <person name="Martin F."/>
            <person name="Nordberg H.P."/>
            <person name="Cantor M.N."/>
            <person name="Hua S.X."/>
        </authorList>
    </citation>
    <scope>NUCLEOTIDE SEQUENCE [LARGE SCALE GENOMIC DNA]</scope>
    <source>
        <strain evidence="1 2">MUT 4182</strain>
    </source>
</reference>
<organism evidence="1 2">
    <name type="scientific">Tulasnella calospora MUT 4182</name>
    <dbReference type="NCBI Taxonomy" id="1051891"/>
    <lineage>
        <taxon>Eukaryota</taxon>
        <taxon>Fungi</taxon>
        <taxon>Dikarya</taxon>
        <taxon>Basidiomycota</taxon>
        <taxon>Agaricomycotina</taxon>
        <taxon>Agaricomycetes</taxon>
        <taxon>Cantharellales</taxon>
        <taxon>Tulasnellaceae</taxon>
        <taxon>Tulasnella</taxon>
    </lineage>
</organism>